<dbReference type="Proteomes" id="UP000004509">
    <property type="component" value="Unassembled WGS sequence"/>
</dbReference>
<feature type="domain" description="AIG1-type G" evidence="2">
    <location>
        <begin position="12"/>
        <end position="136"/>
    </location>
</feature>
<dbReference type="CDD" id="cd00882">
    <property type="entry name" value="Ras_like_GTPase"/>
    <property type="match status" value="1"/>
</dbReference>
<dbReference type="EMBL" id="ACYH01000012">
    <property type="protein sequence ID" value="EEV21148.1"/>
    <property type="molecule type" value="Genomic_DNA"/>
</dbReference>
<dbReference type="STRING" id="596324.TREVI0001_1507"/>
<dbReference type="OrthoDB" id="9255830at2"/>
<dbReference type="InterPro" id="IPR027417">
    <property type="entry name" value="P-loop_NTPase"/>
</dbReference>
<dbReference type="GO" id="GO:0005525">
    <property type="term" value="F:GTP binding"/>
    <property type="evidence" value="ECO:0007669"/>
    <property type="project" value="InterPro"/>
</dbReference>
<comment type="caution">
    <text evidence="3">The sequence shown here is derived from an EMBL/GenBank/DDBJ whole genome shotgun (WGS) entry which is preliminary data.</text>
</comment>
<evidence type="ECO:0000259" key="2">
    <source>
        <dbReference type="Pfam" id="PF04548"/>
    </source>
</evidence>
<dbReference type="AlphaFoldDB" id="C8PN05"/>
<sequence length="373" mass="42425">MQKKIFDFQIRCNVLLIGKSGSGKSSFANYLFGVDIFTTGAGKPVTKWEENFQHYQLLQDSIEINVYDSVGLEPNTFKTWQKKLEEFLLNTQGTLANSLVCSANNIMHVLFYVINAASALIENSEIQLVNRIQNKYKLSSVFILTNCDTATIQQIEAAESEIKKYSDKVEIIRVCSVQKKKRNGSSIKPFGKDDAVIKILTASYEKIGKDLVYGVCNDAIDKLENMKPYLHQKIDNMPMVGAFSSHAIKAAINTVDLELTRVFYESKWIPLSYENYHAFINNFPNKWRGKDVFNKTFDTIIKLFDNCMNQGLSIERLITNACDIFEDGNIFKKIAAISEIAPKLLFIKMTLKENIDKQIDSLILILRDQQSSL</sequence>
<dbReference type="Gene3D" id="3.40.50.300">
    <property type="entry name" value="P-loop containing nucleotide triphosphate hydrolases"/>
    <property type="match status" value="1"/>
</dbReference>
<proteinExistence type="predicted"/>
<accession>C8PN05</accession>
<evidence type="ECO:0000313" key="4">
    <source>
        <dbReference type="Proteomes" id="UP000004509"/>
    </source>
</evidence>
<gene>
    <name evidence="3" type="ORF">TREVI0001_1507</name>
</gene>
<keyword evidence="1" id="KW-0547">Nucleotide-binding</keyword>
<dbReference type="InterPro" id="IPR006703">
    <property type="entry name" value="G_AIG1"/>
</dbReference>
<evidence type="ECO:0000256" key="1">
    <source>
        <dbReference type="ARBA" id="ARBA00022741"/>
    </source>
</evidence>
<organism evidence="3 4">
    <name type="scientific">Treponema vincentii ATCC 35580</name>
    <dbReference type="NCBI Taxonomy" id="596324"/>
    <lineage>
        <taxon>Bacteria</taxon>
        <taxon>Pseudomonadati</taxon>
        <taxon>Spirochaetota</taxon>
        <taxon>Spirochaetia</taxon>
        <taxon>Spirochaetales</taxon>
        <taxon>Treponemataceae</taxon>
        <taxon>Treponema</taxon>
    </lineage>
</organism>
<name>C8PN05_9SPIR</name>
<dbReference type="eggNOG" id="COG3596">
    <property type="taxonomic scope" value="Bacteria"/>
</dbReference>
<reference evidence="3 4" key="1">
    <citation type="submission" date="2009-07" db="EMBL/GenBank/DDBJ databases">
        <authorList>
            <person name="Madupu R."/>
            <person name="Sebastian Y."/>
            <person name="Durkin A.S."/>
            <person name="Torralba M."/>
            <person name="Methe B."/>
            <person name="Sutton G.G."/>
            <person name="Strausberg R.L."/>
            <person name="Nelson K.E."/>
        </authorList>
    </citation>
    <scope>NUCLEOTIDE SEQUENCE [LARGE SCALE GENOMIC DNA]</scope>
    <source>
        <strain evidence="3 4">ATCC 35580</strain>
    </source>
</reference>
<protein>
    <recommendedName>
        <fullName evidence="2">AIG1-type G domain-containing protein</fullName>
    </recommendedName>
</protein>
<dbReference type="Pfam" id="PF04548">
    <property type="entry name" value="AIG1"/>
    <property type="match status" value="1"/>
</dbReference>
<evidence type="ECO:0000313" key="3">
    <source>
        <dbReference type="EMBL" id="EEV21148.1"/>
    </source>
</evidence>
<dbReference type="SUPFAM" id="SSF52540">
    <property type="entry name" value="P-loop containing nucleoside triphosphate hydrolases"/>
    <property type="match status" value="1"/>
</dbReference>